<comment type="caution">
    <text evidence="4">The sequence shown here is derived from an EMBL/GenBank/DDBJ whole genome shotgun (WGS) entry which is preliminary data.</text>
</comment>
<feature type="compositionally biased region" description="Acidic residues" evidence="2">
    <location>
        <begin position="505"/>
        <end position="515"/>
    </location>
</feature>
<evidence type="ECO:0000313" key="4">
    <source>
        <dbReference type="EMBL" id="KAJ5600291.1"/>
    </source>
</evidence>
<dbReference type="Pfam" id="PF03031">
    <property type="entry name" value="NIF"/>
    <property type="match status" value="1"/>
</dbReference>
<reference evidence="4 5" key="1">
    <citation type="journal article" date="2023" name="IMA Fungus">
        <title>Comparative genomic study of the Penicillium genus elucidates a diverse pangenome and 15 lateral gene transfer events.</title>
        <authorList>
            <person name="Petersen C."/>
            <person name="Sorensen T."/>
            <person name="Nielsen M.R."/>
            <person name="Sondergaard T.E."/>
            <person name="Sorensen J.L."/>
            <person name="Fitzpatrick D.A."/>
            <person name="Frisvad J.C."/>
            <person name="Nielsen K.L."/>
        </authorList>
    </citation>
    <scope>NUCLEOTIDE SEQUENCE [LARGE SCALE GENOMIC DNA]</scope>
    <source>
        <strain evidence="4 5">IBT 29057</strain>
    </source>
</reference>
<dbReference type="InterPro" id="IPR050365">
    <property type="entry name" value="TIM50"/>
</dbReference>
<evidence type="ECO:0000313" key="5">
    <source>
        <dbReference type="Proteomes" id="UP001216150"/>
    </source>
</evidence>
<evidence type="ECO:0000256" key="1">
    <source>
        <dbReference type="RuleBase" id="RU365079"/>
    </source>
</evidence>
<feature type="domain" description="FCP1 homology" evidence="3">
    <location>
        <begin position="275"/>
        <end position="476"/>
    </location>
</feature>
<keyword evidence="1" id="KW-0653">Protein transport</keyword>
<dbReference type="Gene3D" id="3.40.50.1000">
    <property type="entry name" value="HAD superfamily/HAD-like"/>
    <property type="match status" value="1"/>
</dbReference>
<accession>A0AAD6E400</accession>
<evidence type="ECO:0000256" key="2">
    <source>
        <dbReference type="SAM" id="MobiDB-lite"/>
    </source>
</evidence>
<dbReference type="SMART" id="SM00577">
    <property type="entry name" value="CPDc"/>
    <property type="match status" value="1"/>
</dbReference>
<dbReference type="PANTHER" id="PTHR12210">
    <property type="entry name" value="DULLARD PROTEIN PHOSPHATASE"/>
    <property type="match status" value="1"/>
</dbReference>
<feature type="compositionally biased region" description="Basic and acidic residues" evidence="2">
    <location>
        <begin position="543"/>
        <end position="562"/>
    </location>
</feature>
<keyword evidence="1" id="KW-0811">Translocation</keyword>
<feature type="compositionally biased region" description="Polar residues" evidence="2">
    <location>
        <begin position="111"/>
        <end position="139"/>
    </location>
</feature>
<keyword evidence="5" id="KW-1185">Reference proteome</keyword>
<dbReference type="SUPFAM" id="SSF56784">
    <property type="entry name" value="HAD-like"/>
    <property type="match status" value="1"/>
</dbReference>
<dbReference type="Proteomes" id="UP001216150">
    <property type="component" value="Unassembled WGS sequence"/>
</dbReference>
<dbReference type="InterPro" id="IPR036412">
    <property type="entry name" value="HAD-like_sf"/>
</dbReference>
<dbReference type="GO" id="GO:0015031">
    <property type="term" value="P:protein transport"/>
    <property type="evidence" value="ECO:0007669"/>
    <property type="project" value="UniProtKB-KW"/>
</dbReference>
<keyword evidence="1" id="KW-0496">Mitochondrion</keyword>
<gene>
    <name evidence="4" type="ORF">N7450_001358</name>
</gene>
<evidence type="ECO:0000259" key="3">
    <source>
        <dbReference type="PROSITE" id="PS50969"/>
    </source>
</evidence>
<feature type="region of interest" description="Disordered" evidence="2">
    <location>
        <begin position="55"/>
        <end position="79"/>
    </location>
</feature>
<organism evidence="4 5">
    <name type="scientific">Penicillium hetheringtonii</name>
    <dbReference type="NCBI Taxonomy" id="911720"/>
    <lineage>
        <taxon>Eukaryota</taxon>
        <taxon>Fungi</taxon>
        <taxon>Dikarya</taxon>
        <taxon>Ascomycota</taxon>
        <taxon>Pezizomycotina</taxon>
        <taxon>Eurotiomycetes</taxon>
        <taxon>Eurotiomycetidae</taxon>
        <taxon>Eurotiales</taxon>
        <taxon>Aspergillaceae</taxon>
        <taxon>Penicillium</taxon>
    </lineage>
</organism>
<comment type="similarity">
    <text evidence="1">Belongs to the TIM50 family.</text>
</comment>
<comment type="function">
    <text evidence="1">Essential component of the TIM23 complex, a complex that mediates the translocation of transit peptide-containing proteins across the mitochondrial inner membrane.</text>
</comment>
<comment type="subcellular location">
    <subcellularLocation>
        <location evidence="1">Mitochondrion inner membrane</location>
        <topology evidence="1">Single-pass membrane protein</topology>
    </subcellularLocation>
</comment>
<comment type="subunit">
    <text evidence="1">Component of the TIM23 complex.</text>
</comment>
<dbReference type="InterPro" id="IPR023214">
    <property type="entry name" value="HAD_sf"/>
</dbReference>
<protein>
    <recommendedName>
        <fullName evidence="1">Mitochondrial import inner membrane translocase subunit TIM50</fullName>
    </recommendedName>
</protein>
<name>A0AAD6E400_9EURO</name>
<dbReference type="EMBL" id="JAQJAC010000001">
    <property type="protein sequence ID" value="KAJ5600291.1"/>
    <property type="molecule type" value="Genomic_DNA"/>
</dbReference>
<keyword evidence="1" id="KW-0813">Transport</keyword>
<dbReference type="GO" id="GO:0005744">
    <property type="term" value="C:TIM23 mitochondrial import inner membrane translocase complex"/>
    <property type="evidence" value="ECO:0007669"/>
    <property type="project" value="UniProtKB-UniRule"/>
</dbReference>
<feature type="region of interest" description="Disordered" evidence="2">
    <location>
        <begin position="492"/>
        <end position="562"/>
    </location>
</feature>
<proteinExistence type="inferred from homology"/>
<feature type="compositionally biased region" description="Polar residues" evidence="2">
    <location>
        <begin position="518"/>
        <end position="538"/>
    </location>
</feature>
<dbReference type="AlphaFoldDB" id="A0AAD6E400"/>
<feature type="region of interest" description="Disordered" evidence="2">
    <location>
        <begin position="111"/>
        <end position="155"/>
    </location>
</feature>
<keyword evidence="1" id="KW-0809">Transit peptide</keyword>
<dbReference type="PROSITE" id="PS50969">
    <property type="entry name" value="FCP1"/>
    <property type="match status" value="1"/>
</dbReference>
<dbReference type="InterPro" id="IPR004274">
    <property type="entry name" value="FCP1_dom"/>
</dbReference>
<sequence length="562" mass="62778">MSVLFRATFRRPVLTGSVLSQHYRVAFACSPVYPAPVSYYRANSSSNYVKSAKLTRSQKAKRRAQGAVSQPVPKHPKVDQVGLSHNGIEAMGSNAHHAESDGHSWRAPYISSSQQNWRTSTHASHPAQTPASQHSSGYSPYTAPPPNHTAKPSQLPMGYTPVASQVNFGPFNAFSWNPSTSNHPSMSVPPMMPMLDPRHLAMTGNFPNQFPMMPMNNMAPLQGVRPMSTMAEPARPARGAQRVSSRPRMPTPPMDIPIVSTEYMQKASQKPQRCSLPRPLLIILDLNGTLICRKHKKLPPSFASRAGLDEFLDILTEKYAVMIWSSSKPATVEAVCAKLFSKNKKRRLVALWGRDKFGLSTVQYNAKLQVYKELDKVWSSSDVQSAYPGNETIKPGPNQQTLSVKRTKKKQNYRKLAASFPEGQRWDQTNTILIDDSKLKALSEPYNILEIPEFTNDPNIDESMLFTKVLARLDTLSRYDDVSKVLREWNESADQQKSTVLDMEFPPEEADEEEGGISLSQPPASSRAQNNFTAINQPPTEPEAIRRSKEEKKTTREGEESR</sequence>